<dbReference type="AlphaFoldDB" id="A0A977KZJ5"/>
<evidence type="ECO:0000259" key="9">
    <source>
        <dbReference type="Pfam" id="PF16582"/>
    </source>
</evidence>
<dbReference type="Pfam" id="PF02776">
    <property type="entry name" value="TPP_enzyme_N"/>
    <property type="match status" value="1"/>
</dbReference>
<dbReference type="Pfam" id="PF16582">
    <property type="entry name" value="TPP_enzyme_M_2"/>
    <property type="match status" value="1"/>
</dbReference>
<protein>
    <recommendedName>
        <fullName evidence="6">2-succinyl-5-enolpyruvyl-6-hydroxy-3-cyclohexene-1-carboxylate synthase</fullName>
        <shortName evidence="6">SEPHCHC synthase</shortName>
        <ecNumber evidence="6">2.2.1.9</ecNumber>
    </recommendedName>
</protein>
<comment type="pathway">
    <text evidence="6">Cofactor biosynthesis; phylloquinone biosynthesis.</text>
</comment>
<dbReference type="InterPro" id="IPR012001">
    <property type="entry name" value="Thiamin_PyroP_enz_TPP-bd_dom"/>
</dbReference>
<evidence type="ECO:0000256" key="2">
    <source>
        <dbReference type="ARBA" id="ARBA00022723"/>
    </source>
</evidence>
<sequence>MDFRNVNTLWSSVLVETLHRLGLKFAIICPGSRSSSLTLAFAQHPQIETLPILDERSAAFFALGRAKRSRRPVVLVCTSGTAGANFYPAIIEATESQIPLIVLTADRPPELRHCHAGQTIDQLKLYGYYPRWQSELTIPSSALESLQYLRQTIVHAWERSLYPQAGVVHLNCPFQEPLAPIPDAAVLSLADSFPLDSFWAMVRPISGNLRISTLVNSDLTLLLQHCSEQAPWPAKGIIIAGLYQGDDPQSYCQAIAALSQHLAYPVFGDALSPLRNFFDGSYPLITTYDFVLRNPQIAQTLNPDCIIQIGELPTSKNLRIWLSQLSCPRYIVDTSRDNFDPLHAQTQHLRLSLFQFVTILAEQKKPASRKKEYLQEWQVLEQKIQQQMTVIMTEREELFEGKIAWLISQSLPSQTPIFIANSMPIRHVEFFWQPNQTYSQPYFNRGANGIDGTLSSALGMAHQETPSLLLTGDLSLLHDTNGFLIRPYFRGHLTIILINNNGGGIFEMLAIASKESYFENYFATPQSINFAKLCVSYNIDYFLINDQQTFVELISNLPQEGIRLLEIKTDRKADAAWLKKIGHQLAFLTA</sequence>
<dbReference type="KEGG" id="wna:KA717_08995"/>
<accession>A0A977KZJ5</accession>
<keyword evidence="4 6" id="KW-0786">Thiamine pyrophosphate</keyword>
<dbReference type="Pfam" id="PF02775">
    <property type="entry name" value="TPP_enzyme_C"/>
    <property type="match status" value="1"/>
</dbReference>
<evidence type="ECO:0000256" key="6">
    <source>
        <dbReference type="HAMAP-Rule" id="MF_01659"/>
    </source>
</evidence>
<dbReference type="SUPFAM" id="SSF52518">
    <property type="entry name" value="Thiamin diphosphate-binding fold (THDP-binding)"/>
    <property type="match status" value="2"/>
</dbReference>
<dbReference type="CDD" id="cd07037">
    <property type="entry name" value="TPP_PYR_MenD"/>
    <property type="match status" value="1"/>
</dbReference>
<evidence type="ECO:0000259" key="7">
    <source>
        <dbReference type="Pfam" id="PF02775"/>
    </source>
</evidence>
<dbReference type="CDD" id="cd02009">
    <property type="entry name" value="TPP_SHCHC_synthase"/>
    <property type="match status" value="1"/>
</dbReference>
<feature type="domain" description="Thiamine pyrophosphate enzyme TPP-binding" evidence="7">
    <location>
        <begin position="449"/>
        <end position="556"/>
    </location>
</feature>
<comment type="pathway">
    <text evidence="6">Quinol/quinone metabolism; 1,4-dihydroxy-2-naphthoate biosynthesis; 1,4-dihydroxy-2-naphthoate from chorismate: step 2/7.</text>
</comment>
<dbReference type="GO" id="GO:0030976">
    <property type="term" value="F:thiamine pyrophosphate binding"/>
    <property type="evidence" value="ECO:0007669"/>
    <property type="project" value="UniProtKB-UniRule"/>
</dbReference>
<dbReference type="Proteomes" id="UP001065613">
    <property type="component" value="Chromosome"/>
</dbReference>
<dbReference type="InterPro" id="IPR029061">
    <property type="entry name" value="THDP-binding"/>
</dbReference>
<keyword evidence="3 6" id="KW-0460">Magnesium</keyword>
<comment type="similarity">
    <text evidence="6">Belongs to the TPP enzyme family. MenD subfamily.</text>
</comment>
<keyword evidence="5 6" id="KW-0464">Manganese</keyword>
<dbReference type="InterPro" id="IPR011766">
    <property type="entry name" value="TPP_enzyme_TPP-bd"/>
</dbReference>
<dbReference type="EMBL" id="CP073041">
    <property type="protein sequence ID" value="UXE62821.1"/>
    <property type="molecule type" value="Genomic_DNA"/>
</dbReference>
<dbReference type="EC" id="2.2.1.9" evidence="6"/>
<comment type="function">
    <text evidence="6">Catalyzes the thiamine diphosphate-dependent decarboxylation of 2-oxoglutarate and the subsequent addition of the resulting succinic semialdehyde-thiamine pyrophosphate anion to isochorismate to yield 2-succinyl-5-enolpyruvyl-6-hydroxy-3-cyclohexene-1-carboxylate (SEPHCHC).</text>
</comment>
<comment type="subunit">
    <text evidence="6">Homodimer.</text>
</comment>
<dbReference type="InterPro" id="IPR032264">
    <property type="entry name" value="MenD_middle"/>
</dbReference>
<dbReference type="HAMAP" id="MF_01659">
    <property type="entry name" value="MenD"/>
    <property type="match status" value="1"/>
</dbReference>
<feature type="domain" description="Menaquinone biosynthesis protein MenD middle" evidence="9">
    <location>
        <begin position="234"/>
        <end position="419"/>
    </location>
</feature>
<evidence type="ECO:0000256" key="5">
    <source>
        <dbReference type="ARBA" id="ARBA00023211"/>
    </source>
</evidence>
<evidence type="ECO:0000256" key="1">
    <source>
        <dbReference type="ARBA" id="ARBA00022679"/>
    </source>
</evidence>
<gene>
    <name evidence="6 10" type="primary">menD</name>
    <name evidence="10" type="ORF">KA717_08995</name>
</gene>
<dbReference type="GO" id="GO:0070204">
    <property type="term" value="F:2-succinyl-5-enolpyruvyl-6-hydroxy-3-cyclohexene-1-carboxylic-acid synthase activity"/>
    <property type="evidence" value="ECO:0007669"/>
    <property type="project" value="UniProtKB-UniRule"/>
</dbReference>
<dbReference type="GO" id="GO:0030145">
    <property type="term" value="F:manganese ion binding"/>
    <property type="evidence" value="ECO:0007669"/>
    <property type="project" value="UniProtKB-UniRule"/>
</dbReference>
<reference evidence="10" key="1">
    <citation type="submission" date="2021-04" db="EMBL/GenBank/DDBJ databases">
        <title>Genome sequence of Woronichinia naegeliana from Washington state freshwater lake bloom.</title>
        <authorList>
            <person name="Dreher T.W."/>
        </authorList>
    </citation>
    <scope>NUCLEOTIDE SEQUENCE</scope>
    <source>
        <strain evidence="10">WA131</strain>
    </source>
</reference>
<organism evidence="10">
    <name type="scientific">Woronichinia naegeliana WA131</name>
    <dbReference type="NCBI Taxonomy" id="2824559"/>
    <lineage>
        <taxon>Bacteria</taxon>
        <taxon>Bacillati</taxon>
        <taxon>Cyanobacteriota</taxon>
        <taxon>Cyanophyceae</taxon>
        <taxon>Synechococcales</taxon>
        <taxon>Coelosphaeriaceae</taxon>
        <taxon>Woronichinia</taxon>
    </lineage>
</organism>
<dbReference type="NCBIfam" id="TIGR00173">
    <property type="entry name" value="menD"/>
    <property type="match status" value="1"/>
</dbReference>
<keyword evidence="2 6" id="KW-0479">Metal-binding</keyword>
<name>A0A977KZJ5_9CYAN</name>
<feature type="domain" description="Thiamine pyrophosphate enzyme N-terminal TPP-binding" evidence="8">
    <location>
        <begin position="12"/>
        <end position="124"/>
    </location>
</feature>
<dbReference type="PANTHER" id="PTHR42916:SF1">
    <property type="entry name" value="PROTEIN PHYLLO, CHLOROPLASTIC"/>
    <property type="match status" value="1"/>
</dbReference>
<dbReference type="GO" id="GO:0009234">
    <property type="term" value="P:menaquinone biosynthetic process"/>
    <property type="evidence" value="ECO:0007669"/>
    <property type="project" value="InterPro"/>
</dbReference>
<keyword evidence="1 6" id="KW-0808">Transferase</keyword>
<comment type="cofactor">
    <cofactor evidence="6">
        <name>Mg(2+)</name>
        <dbReference type="ChEBI" id="CHEBI:18420"/>
    </cofactor>
    <cofactor evidence="6">
        <name>Mn(2+)</name>
        <dbReference type="ChEBI" id="CHEBI:29035"/>
    </cofactor>
</comment>
<dbReference type="PIRSF" id="PIRSF004983">
    <property type="entry name" value="MenD"/>
    <property type="match status" value="1"/>
</dbReference>
<evidence type="ECO:0000256" key="4">
    <source>
        <dbReference type="ARBA" id="ARBA00023052"/>
    </source>
</evidence>
<proteinExistence type="inferred from homology"/>
<dbReference type="Gene3D" id="3.40.50.970">
    <property type="match status" value="2"/>
</dbReference>
<evidence type="ECO:0000259" key="8">
    <source>
        <dbReference type="Pfam" id="PF02776"/>
    </source>
</evidence>
<dbReference type="GO" id="GO:0000287">
    <property type="term" value="F:magnesium ion binding"/>
    <property type="evidence" value="ECO:0007669"/>
    <property type="project" value="UniProtKB-UniRule"/>
</dbReference>
<dbReference type="GO" id="GO:0042372">
    <property type="term" value="P:phylloquinone biosynthetic process"/>
    <property type="evidence" value="ECO:0007669"/>
    <property type="project" value="UniProtKB-UniRule"/>
</dbReference>
<dbReference type="InterPro" id="IPR004433">
    <property type="entry name" value="MenaQ_synth_MenD"/>
</dbReference>
<evidence type="ECO:0000256" key="3">
    <source>
        <dbReference type="ARBA" id="ARBA00022842"/>
    </source>
</evidence>
<comment type="catalytic activity">
    <reaction evidence="6">
        <text>isochorismate + 2-oxoglutarate + H(+) = 5-enolpyruvoyl-6-hydroxy-2-succinyl-cyclohex-3-ene-1-carboxylate + CO2</text>
        <dbReference type="Rhea" id="RHEA:25593"/>
        <dbReference type="ChEBI" id="CHEBI:15378"/>
        <dbReference type="ChEBI" id="CHEBI:16526"/>
        <dbReference type="ChEBI" id="CHEBI:16810"/>
        <dbReference type="ChEBI" id="CHEBI:29780"/>
        <dbReference type="ChEBI" id="CHEBI:58818"/>
        <dbReference type="EC" id="2.2.1.9"/>
    </reaction>
</comment>
<evidence type="ECO:0000313" key="10">
    <source>
        <dbReference type="EMBL" id="UXE62821.1"/>
    </source>
</evidence>
<comment type="cofactor">
    <cofactor evidence="6">
        <name>thiamine diphosphate</name>
        <dbReference type="ChEBI" id="CHEBI:58937"/>
    </cofactor>
    <text evidence="6">Binds 1 thiamine pyrophosphate per subunit.</text>
</comment>
<dbReference type="PANTHER" id="PTHR42916">
    <property type="entry name" value="2-SUCCINYL-5-ENOLPYRUVYL-6-HYDROXY-3-CYCLOHEXENE-1-CARBOXYLATE SYNTHASE"/>
    <property type="match status" value="1"/>
</dbReference>
<dbReference type="Gene3D" id="3.40.50.1220">
    <property type="entry name" value="TPP-binding domain"/>
    <property type="match status" value="1"/>
</dbReference>